<proteinExistence type="predicted"/>
<protein>
    <submittedName>
        <fullName evidence="1">Class II fructose-bisphosphate aldolase</fullName>
    </submittedName>
</protein>
<gene>
    <name evidence="1" type="ORF">E0946_00780</name>
</gene>
<accession>A0AC61QL56</accession>
<name>A0AC61QL56_9BACT</name>
<keyword evidence="2" id="KW-1185">Reference proteome</keyword>
<comment type="caution">
    <text evidence="1">The sequence shown here is derived from an EMBL/GenBank/DDBJ whole genome shotgun (WGS) entry which is preliminary data.</text>
</comment>
<dbReference type="EMBL" id="SMOG01000001">
    <property type="protein sequence ID" value="TDF74650.1"/>
    <property type="molecule type" value="Genomic_DNA"/>
</dbReference>
<reference evidence="1" key="1">
    <citation type="submission" date="2019-03" db="EMBL/GenBank/DDBJ databases">
        <title>Candidatus Syntrophosphaera thermopropionivorans: a novel player in syntrophic propionate oxidation during anaerobic digestion.</title>
        <authorList>
            <person name="Dyksma S."/>
        </authorList>
    </citation>
    <scope>NUCLEOTIDE SEQUENCE</scope>
    <source>
        <strain evidence="1">W5</strain>
    </source>
</reference>
<organism evidence="1 2">
    <name type="scientific">Candidatus Syntrophosphaera thermopropionivorans</name>
    <dbReference type="NCBI Taxonomy" id="2593015"/>
    <lineage>
        <taxon>Bacteria</taxon>
        <taxon>Pseudomonadati</taxon>
        <taxon>Candidatus Cloacimonadota</taxon>
        <taxon>Candidatus Cloacimonadia</taxon>
        <taxon>Candidatus Cloacimonadales</taxon>
        <taxon>Candidatus Cloacimonadaceae</taxon>
        <taxon>Candidatus Syntrophosphaera</taxon>
    </lineage>
</organism>
<sequence>MFLTGQQMKEVFLKAKKQRFGIIASNVVFDMQVRALVQGYNAVKSDGLLQMSSGACKYAAGETQDIKAGARLISAIAKVFTEQFPHCGVGLHIDHATPNYFDFIVYCIENNLVSSVMIDASKESLEENIRITKEVVDIAHRHGIIVEGEIGYIKGSEDEIVSETELYTKPEEALEFVKKTNVDLFAASVGTNHGVTKGENVVLRLDLIKEIDDLLIANGVERGLVLHGASGLTDEQQQTAIANGVVKLNKDTHYQMDMAAAVQAYWEKEKDAIVCPPDVPPDVYMPDKSRFDPRKWLIKAEQRMQNTVQSFCLMSGSANNSILL</sequence>
<dbReference type="Proteomes" id="UP000294588">
    <property type="component" value="Unassembled WGS sequence"/>
</dbReference>
<evidence type="ECO:0000313" key="1">
    <source>
        <dbReference type="EMBL" id="TDF74650.1"/>
    </source>
</evidence>
<evidence type="ECO:0000313" key="2">
    <source>
        <dbReference type="Proteomes" id="UP000294588"/>
    </source>
</evidence>